<evidence type="ECO:0000313" key="3">
    <source>
        <dbReference type="Proteomes" id="UP000017142"/>
    </source>
</evidence>
<dbReference type="AlphaFoldDB" id="A0AAV3K810"/>
<name>A0AAV3K810_9GAMM</name>
<gene>
    <name evidence="2" type="ORF">A544_3185</name>
</gene>
<dbReference type="EMBL" id="AMWE01000004">
    <property type="protein sequence ID" value="ERO56620.1"/>
    <property type="molecule type" value="Genomic_DNA"/>
</dbReference>
<evidence type="ECO:0000256" key="1">
    <source>
        <dbReference type="SAM" id="MobiDB-lite"/>
    </source>
</evidence>
<sequence>MLACQLTGQLGRKSQKGMAPELRNTTGYMMD</sequence>
<comment type="caution">
    <text evidence="2">The sequence shown here is derived from an EMBL/GenBank/DDBJ whole genome shotgun (WGS) entry which is preliminary data.</text>
</comment>
<evidence type="ECO:0008006" key="4">
    <source>
        <dbReference type="Google" id="ProtNLM"/>
    </source>
</evidence>
<organism evidence="2 3">
    <name type="scientific">Dickeya solani D s0432-1</name>
    <dbReference type="NCBI Taxonomy" id="1231725"/>
    <lineage>
        <taxon>Bacteria</taxon>
        <taxon>Pseudomonadati</taxon>
        <taxon>Pseudomonadota</taxon>
        <taxon>Gammaproteobacteria</taxon>
        <taxon>Enterobacterales</taxon>
        <taxon>Pectobacteriaceae</taxon>
        <taxon>Dickeya</taxon>
    </lineage>
</organism>
<protein>
    <recommendedName>
        <fullName evidence="4">Transposase</fullName>
    </recommendedName>
</protein>
<feature type="region of interest" description="Disordered" evidence="1">
    <location>
        <begin position="1"/>
        <end position="31"/>
    </location>
</feature>
<accession>A0AAV3K810</accession>
<reference evidence="3" key="1">
    <citation type="journal article" date="2013" name="Diversity">
        <title>Genome Sequence of Dickeya solani, a New soft Rot Pathogen of Potato, Suggests its Emergence May Be Related to a Novel Combination of Non-Ribosomal Peptide/Polyketide Synthetase Clusters.</title>
        <authorList>
            <person name="Garlant L."/>
            <person name="Koskinen P."/>
            <person name="Rouhiainen L."/>
            <person name="Laine P."/>
            <person name="Paulin L."/>
            <person name="Auvinen P."/>
            <person name="Holm L."/>
            <person name="Pirhonen M."/>
        </authorList>
    </citation>
    <scope>NUCLEOTIDE SEQUENCE [LARGE SCALE GENOMIC DNA]</scope>
    <source>
        <strain evidence="3">D s0432-1</strain>
    </source>
</reference>
<proteinExistence type="predicted"/>
<evidence type="ECO:0000313" key="2">
    <source>
        <dbReference type="EMBL" id="ERO56620.1"/>
    </source>
</evidence>
<dbReference type="Proteomes" id="UP000017142">
    <property type="component" value="Unassembled WGS sequence"/>
</dbReference>